<dbReference type="Gene3D" id="3.50.50.100">
    <property type="match status" value="2"/>
</dbReference>
<keyword evidence="8" id="KW-0520">NAD</keyword>
<dbReference type="InterPro" id="IPR018247">
    <property type="entry name" value="EF_Hand_1_Ca_BS"/>
</dbReference>
<accession>A0A9P3LJ62</accession>
<dbReference type="AlphaFoldDB" id="A0A9P3LJ62"/>
<dbReference type="InterPro" id="IPR011992">
    <property type="entry name" value="EF-hand-dom_pair"/>
</dbReference>
<dbReference type="GO" id="GO:0005743">
    <property type="term" value="C:mitochondrial inner membrane"/>
    <property type="evidence" value="ECO:0007669"/>
    <property type="project" value="UniProtKB-SubCell"/>
</dbReference>
<reference evidence="12 13" key="1">
    <citation type="submission" date="2021-08" db="EMBL/GenBank/DDBJ databases">
        <title>Draft Genome Sequence of Phanerochaete sordida strain YK-624.</title>
        <authorList>
            <person name="Mori T."/>
            <person name="Dohra H."/>
            <person name="Suzuki T."/>
            <person name="Kawagishi H."/>
            <person name="Hirai H."/>
        </authorList>
    </citation>
    <scope>NUCLEOTIDE SEQUENCE [LARGE SCALE GENOMIC DNA]</scope>
    <source>
        <strain evidence="12 13">YK-624</strain>
    </source>
</reference>
<dbReference type="FunFam" id="3.50.50.100:FF:000005">
    <property type="entry name" value="NADH-ubiquinone oxidoreductase 64 kDa subunit"/>
    <property type="match status" value="1"/>
</dbReference>
<dbReference type="Pfam" id="PF22366">
    <property type="entry name" value="NDH2_C"/>
    <property type="match status" value="1"/>
</dbReference>
<dbReference type="Pfam" id="PF07992">
    <property type="entry name" value="Pyr_redox_2"/>
    <property type="match status" value="1"/>
</dbReference>
<keyword evidence="10" id="KW-0472">Membrane</keyword>
<dbReference type="CDD" id="cd00051">
    <property type="entry name" value="EFh"/>
    <property type="match status" value="1"/>
</dbReference>
<feature type="transmembrane region" description="Helical" evidence="10">
    <location>
        <begin position="78"/>
        <end position="103"/>
    </location>
</feature>
<dbReference type="Pfam" id="PF13499">
    <property type="entry name" value="EF-hand_7"/>
    <property type="match status" value="1"/>
</dbReference>
<organism evidence="12 13">
    <name type="scientific">Phanerochaete sordida</name>
    <dbReference type="NCBI Taxonomy" id="48140"/>
    <lineage>
        <taxon>Eukaryota</taxon>
        <taxon>Fungi</taxon>
        <taxon>Dikarya</taxon>
        <taxon>Basidiomycota</taxon>
        <taxon>Agaricomycotina</taxon>
        <taxon>Agaricomycetes</taxon>
        <taxon>Polyporales</taxon>
        <taxon>Phanerochaetaceae</taxon>
        <taxon>Phanerochaete</taxon>
    </lineage>
</organism>
<dbReference type="PANTHER" id="PTHR43706">
    <property type="entry name" value="NADH DEHYDROGENASE"/>
    <property type="match status" value="1"/>
</dbReference>
<evidence type="ECO:0000256" key="3">
    <source>
        <dbReference type="ARBA" id="ARBA00022630"/>
    </source>
</evidence>
<protein>
    <submittedName>
        <fullName evidence="12">Mitochondrial NADH dehydrogenase</fullName>
    </submittedName>
</protein>
<evidence type="ECO:0000256" key="10">
    <source>
        <dbReference type="SAM" id="Phobius"/>
    </source>
</evidence>
<keyword evidence="10" id="KW-1133">Transmembrane helix</keyword>
<evidence type="ECO:0000313" key="12">
    <source>
        <dbReference type="EMBL" id="GJE96943.1"/>
    </source>
</evidence>
<dbReference type="InterPro" id="IPR002048">
    <property type="entry name" value="EF_hand_dom"/>
</dbReference>
<dbReference type="GO" id="GO:0005509">
    <property type="term" value="F:calcium ion binding"/>
    <property type="evidence" value="ECO:0007669"/>
    <property type="project" value="InterPro"/>
</dbReference>
<proteinExistence type="inferred from homology"/>
<comment type="subcellular location">
    <subcellularLocation>
        <location evidence="1">Mitochondrion inner membrane</location>
        <topology evidence="1">Peripheral membrane protein</topology>
        <orientation evidence="1">Intermembrane side</orientation>
    </subcellularLocation>
</comment>
<evidence type="ECO:0000256" key="1">
    <source>
        <dbReference type="ARBA" id="ARBA00004137"/>
    </source>
</evidence>
<feature type="region of interest" description="Disordered" evidence="9">
    <location>
        <begin position="51"/>
        <end position="72"/>
    </location>
</feature>
<dbReference type="PROSITE" id="PS50222">
    <property type="entry name" value="EF_HAND_2"/>
    <property type="match status" value="2"/>
</dbReference>
<keyword evidence="5" id="KW-0106">Calcium</keyword>
<dbReference type="InterPro" id="IPR036188">
    <property type="entry name" value="FAD/NAD-bd_sf"/>
</dbReference>
<dbReference type="SUPFAM" id="SSF47473">
    <property type="entry name" value="EF-hand"/>
    <property type="match status" value="1"/>
</dbReference>
<evidence type="ECO:0000256" key="2">
    <source>
        <dbReference type="ARBA" id="ARBA00005272"/>
    </source>
</evidence>
<feature type="domain" description="EF-hand" evidence="11">
    <location>
        <begin position="519"/>
        <end position="554"/>
    </location>
</feature>
<feature type="domain" description="EF-hand" evidence="11">
    <location>
        <begin position="478"/>
        <end position="513"/>
    </location>
</feature>
<dbReference type="Proteomes" id="UP000703269">
    <property type="component" value="Unassembled WGS sequence"/>
</dbReference>
<evidence type="ECO:0000256" key="6">
    <source>
        <dbReference type="ARBA" id="ARBA00022946"/>
    </source>
</evidence>
<dbReference type="SMART" id="SM00054">
    <property type="entry name" value="EFh"/>
    <property type="match status" value="2"/>
</dbReference>
<comment type="similarity">
    <text evidence="2">Belongs to the NADH dehydrogenase family.</text>
</comment>
<sequence>MLASALRRAATAVARPRPQRLHTLPRACSFATRSYPRPVLQIPQLRKAFHTTPAKSEQAPGSPPPPPPKRRLPSFRTLLKYSAYIAGSTVLGVFVLTGCIFLHDAFTYNEKHIEGVPVEPLALQPERGGPKNLPITKSYLSDVEDAEATELKGKPHLVIVGGGWGAIGVLNTLNPGDYHVTLISPETYTTFTPLLPSAAVGTVQVRSLVEPLRKIVARLHGHVLNAKAVDLVMSERLLEVEVVSPSDTKQHIYVPYDKLVIAVGSTSSTHGVPGLENCFQLKTIGDAQKIRQRIIDNFEVAALPTTSQEERKRLLSFVVCGGGPTGIEAAAEIYDLCQEDIIKYYPKICRKDVSIHVIQSRSHILNTYSEAISKYAEDKFDRDGVDLITNARVGSVHPDKVIYTTRTKDGKTEDHEIPANFVLWSTGIAMNPFVARVSSLLPNQVHKKAIEVDAHLRVKGAPLGEVYAIGDASTIETSIISHLLELVDESDKNNDGKIDFEEWQIMVNQIKKRIPMSEEHLSRVRELFELYDSDADNSLNLNELAVLLQEIGNKITALPATAQVASQQGKYLGKKFAKLARQRRVLAANEVAPDAGDEFVSGPFRYRHLGSLAYIGNAAVFDLGKYSFMGGLAAMYAWRSVYWSEQVSSRTRALLMIDWIVRGIWGRDLSRL</sequence>
<evidence type="ECO:0000313" key="13">
    <source>
        <dbReference type="Proteomes" id="UP000703269"/>
    </source>
</evidence>
<keyword evidence="10" id="KW-0812">Transmembrane</keyword>
<dbReference type="GO" id="GO:0003954">
    <property type="term" value="F:NADH dehydrogenase activity"/>
    <property type="evidence" value="ECO:0007669"/>
    <property type="project" value="InterPro"/>
</dbReference>
<dbReference type="InterPro" id="IPR023753">
    <property type="entry name" value="FAD/NAD-binding_dom"/>
</dbReference>
<dbReference type="PROSITE" id="PS00018">
    <property type="entry name" value="EF_HAND_1"/>
    <property type="match status" value="2"/>
</dbReference>
<keyword evidence="3" id="KW-0285">Flavoprotein</keyword>
<gene>
    <name evidence="12" type="ORF">PsYK624_131520</name>
</gene>
<keyword evidence="6" id="KW-0809">Transit peptide</keyword>
<comment type="caution">
    <text evidence="12">The sequence shown here is derived from an EMBL/GenBank/DDBJ whole genome shotgun (WGS) entry which is preliminary data.</text>
</comment>
<evidence type="ECO:0000256" key="5">
    <source>
        <dbReference type="ARBA" id="ARBA00022837"/>
    </source>
</evidence>
<dbReference type="InterPro" id="IPR054585">
    <property type="entry name" value="NDH2-like_C"/>
</dbReference>
<evidence type="ECO:0000256" key="4">
    <source>
        <dbReference type="ARBA" id="ARBA00022827"/>
    </source>
</evidence>
<dbReference type="EMBL" id="BPQB01000065">
    <property type="protein sequence ID" value="GJE96943.1"/>
    <property type="molecule type" value="Genomic_DNA"/>
</dbReference>
<dbReference type="SUPFAM" id="SSF51905">
    <property type="entry name" value="FAD/NAD(P)-binding domain"/>
    <property type="match status" value="2"/>
</dbReference>
<keyword evidence="13" id="KW-1185">Reference proteome</keyword>
<evidence type="ECO:0000256" key="8">
    <source>
        <dbReference type="ARBA" id="ARBA00023027"/>
    </source>
</evidence>
<name>A0A9P3LJ62_9APHY</name>
<keyword evidence="7" id="KW-0560">Oxidoreductase</keyword>
<dbReference type="PANTHER" id="PTHR43706:SF50">
    <property type="entry name" value="NADH DEHYDROGENASE (UBIQUINONE)-RELATED"/>
    <property type="match status" value="1"/>
</dbReference>
<dbReference type="OrthoDB" id="5376590at2759"/>
<dbReference type="InterPro" id="IPR045024">
    <property type="entry name" value="NDH-2"/>
</dbReference>
<evidence type="ECO:0000259" key="11">
    <source>
        <dbReference type="PROSITE" id="PS50222"/>
    </source>
</evidence>
<evidence type="ECO:0000256" key="9">
    <source>
        <dbReference type="SAM" id="MobiDB-lite"/>
    </source>
</evidence>
<evidence type="ECO:0000256" key="7">
    <source>
        <dbReference type="ARBA" id="ARBA00023002"/>
    </source>
</evidence>
<keyword evidence="4" id="KW-0274">FAD</keyword>